<keyword evidence="1" id="KW-1003">Cell membrane</keyword>
<dbReference type="GO" id="GO:0015501">
    <property type="term" value="F:glutamate:sodium symporter activity"/>
    <property type="evidence" value="ECO:0007669"/>
    <property type="project" value="UniProtKB-UniRule"/>
</dbReference>
<feature type="transmembrane region" description="Helical" evidence="1">
    <location>
        <begin position="331"/>
        <end position="355"/>
    </location>
</feature>
<dbReference type="GO" id="GO:0005886">
    <property type="term" value="C:plasma membrane"/>
    <property type="evidence" value="ECO:0007669"/>
    <property type="project" value="UniProtKB-SubCell"/>
</dbReference>
<keyword evidence="4" id="KW-1185">Reference proteome</keyword>
<feature type="transmembrane region" description="Helical" evidence="1">
    <location>
        <begin position="216"/>
        <end position="236"/>
    </location>
</feature>
<keyword evidence="1" id="KW-0769">Symport</keyword>
<feature type="transmembrane region" description="Helical" evidence="1">
    <location>
        <begin position="155"/>
        <end position="182"/>
    </location>
</feature>
<comment type="subcellular location">
    <subcellularLocation>
        <location evidence="1">Cell inner membrane</location>
        <topology evidence="1">Multi-pass membrane protein</topology>
    </subcellularLocation>
</comment>
<keyword evidence="1" id="KW-0029">Amino-acid transport</keyword>
<protein>
    <recommendedName>
        <fullName evidence="1 2">Sodium/glutamate symporter</fullName>
    </recommendedName>
</protein>
<feature type="transmembrane region" description="Helical" evidence="1">
    <location>
        <begin position="300"/>
        <end position="319"/>
    </location>
</feature>
<feature type="transmembrane region" description="Helical" evidence="1">
    <location>
        <begin position="35"/>
        <end position="56"/>
    </location>
</feature>
<dbReference type="STRING" id="402385.SAMN05421848_0069"/>
<gene>
    <name evidence="1" type="primary">gltS</name>
    <name evidence="3" type="ORF">SAMN05421848_0069</name>
</gene>
<keyword evidence="1" id="KW-0406">Ion transport</keyword>
<feature type="transmembrane region" description="Helical" evidence="1">
    <location>
        <begin position="92"/>
        <end position="117"/>
    </location>
</feature>
<keyword evidence="1" id="KW-1133">Transmembrane helix</keyword>
<keyword evidence="1" id="KW-0472">Membrane</keyword>
<name>A0A1I1FC47_9GAMM</name>
<evidence type="ECO:0000313" key="3">
    <source>
        <dbReference type="EMBL" id="SFB96864.1"/>
    </source>
</evidence>
<dbReference type="Pfam" id="PF03616">
    <property type="entry name" value="Glt_symporter"/>
    <property type="match status" value="1"/>
</dbReference>
<comment type="function">
    <text evidence="1">Catalyzes the sodium-dependent transport of glutamate.</text>
</comment>
<keyword evidence="1" id="KW-0813">Transport</keyword>
<reference evidence="4" key="1">
    <citation type="submission" date="2016-10" db="EMBL/GenBank/DDBJ databases">
        <authorList>
            <person name="Varghese N."/>
            <person name="Submissions S."/>
        </authorList>
    </citation>
    <scope>NUCLEOTIDE SEQUENCE [LARGE SCALE GENOMIC DNA]</scope>
    <source>
        <strain evidence="4">DSM 23439</strain>
    </source>
</reference>
<evidence type="ECO:0000256" key="2">
    <source>
        <dbReference type="NCBIfam" id="TIGR00210"/>
    </source>
</evidence>
<dbReference type="InterPro" id="IPR004445">
    <property type="entry name" value="GltS"/>
</dbReference>
<feature type="transmembrane region" description="Helical" evidence="1">
    <location>
        <begin position="6"/>
        <end position="23"/>
    </location>
</feature>
<evidence type="ECO:0000313" key="4">
    <source>
        <dbReference type="Proteomes" id="UP000199046"/>
    </source>
</evidence>
<dbReference type="RefSeq" id="WP_090129696.1">
    <property type="nucleotide sequence ID" value="NZ_FOLY01000001.1"/>
</dbReference>
<dbReference type="PANTHER" id="PTHR36178">
    <property type="entry name" value="SLR0625 PROTEIN"/>
    <property type="match status" value="1"/>
</dbReference>
<dbReference type="Proteomes" id="UP000199046">
    <property type="component" value="Unassembled WGS sequence"/>
</dbReference>
<dbReference type="PANTHER" id="PTHR36178:SF1">
    <property type="entry name" value="SODIUM_GLUTAMATE SYMPORTER"/>
    <property type="match status" value="1"/>
</dbReference>
<feature type="transmembrane region" description="Helical" evidence="1">
    <location>
        <begin position="242"/>
        <end position="263"/>
    </location>
</feature>
<keyword evidence="1" id="KW-0915">Sodium</keyword>
<feature type="transmembrane region" description="Helical" evidence="1">
    <location>
        <begin position="367"/>
        <end position="394"/>
    </location>
</feature>
<feature type="transmembrane region" description="Helical" evidence="1">
    <location>
        <begin position="68"/>
        <end position="85"/>
    </location>
</feature>
<dbReference type="OrthoDB" id="4921038at2"/>
<keyword evidence="1" id="KW-0812">Transmembrane</keyword>
<dbReference type="EMBL" id="FOLY01000001">
    <property type="protein sequence ID" value="SFB96864.1"/>
    <property type="molecule type" value="Genomic_DNA"/>
</dbReference>
<evidence type="ECO:0000256" key="1">
    <source>
        <dbReference type="HAMAP-Rule" id="MF_02062"/>
    </source>
</evidence>
<accession>A0A1I1FC47</accession>
<dbReference type="HAMAP" id="MF_02062">
    <property type="entry name" value="GltS"/>
    <property type="match status" value="1"/>
</dbReference>
<keyword evidence="1" id="KW-0739">Sodium transport</keyword>
<dbReference type="AlphaFoldDB" id="A0A1I1FC47"/>
<feature type="transmembrane region" description="Helical" evidence="1">
    <location>
        <begin position="275"/>
        <end position="294"/>
    </location>
</feature>
<dbReference type="NCBIfam" id="TIGR00210">
    <property type="entry name" value="gltS"/>
    <property type="match status" value="1"/>
</dbReference>
<sequence length="395" mass="41755">MTLGPITTLFIAIVVLVIGQQCVKHVRFLREFNIPVPVVGGLLATIVITILRGFGIEITFFGGLQEPFMLLFFASVGLSANFGLIRAGGSRLLIFFALVVGLLILQNIVGVGIASLFGLTPVMGLLGGSITMSGGHGTGAAWAEVFTNNYGVESAMALAMAAATFGLVFGSLIGGPTASLLIRRARKKGLSIKSDDQEDVADLTGREERTDVGSMIRVLCCLFAGLVAGTFLHGVLEGTPLSLPTFVWVLFSCVIIGNVLRITRLYHVNDDANNTVGNVALSVFLALALMNLRLWDLANLALPMLVILTVQVALVFFYTTQVTFRVMGGGYDAAVLVAGNCGFAMGATPTAIANMQAVTERFGPSRLAFIIVPVVGGFLIDIANALIIKGFLFFT</sequence>
<proteinExistence type="inferred from homology"/>
<dbReference type="GO" id="GO:0015813">
    <property type="term" value="P:L-glutamate transmembrane transport"/>
    <property type="evidence" value="ECO:0007669"/>
    <property type="project" value="UniProtKB-UniRule"/>
</dbReference>
<keyword evidence="1" id="KW-0997">Cell inner membrane</keyword>
<organism evidence="3 4">
    <name type="scientific">Kushneria avicenniae</name>
    <dbReference type="NCBI Taxonomy" id="402385"/>
    <lineage>
        <taxon>Bacteria</taxon>
        <taxon>Pseudomonadati</taxon>
        <taxon>Pseudomonadota</taxon>
        <taxon>Gammaproteobacteria</taxon>
        <taxon>Oceanospirillales</taxon>
        <taxon>Halomonadaceae</taxon>
        <taxon>Kushneria</taxon>
    </lineage>
</organism>
<comment type="similarity">
    <text evidence="1">Belongs to the glutamate:Na(+) symporter (ESS) (TC 2.A.27) family.</text>
</comment>